<feature type="active site" description="Proton donor" evidence="4">
    <location>
        <position position="124"/>
    </location>
</feature>
<dbReference type="InterPro" id="IPR022902">
    <property type="entry name" value="NAcTrfase_Eis"/>
</dbReference>
<dbReference type="Gene3D" id="3.40.630.30">
    <property type="match status" value="2"/>
</dbReference>
<feature type="binding site" evidence="4">
    <location>
        <begin position="83"/>
        <end position="85"/>
    </location>
    <ligand>
        <name>acetyl-CoA</name>
        <dbReference type="ChEBI" id="CHEBI:57288"/>
    </ligand>
</feature>
<evidence type="ECO:0000256" key="1">
    <source>
        <dbReference type="ARBA" id="ARBA00009213"/>
    </source>
</evidence>
<feature type="domain" description="N-acetyltransferase" evidence="5">
    <location>
        <begin position="4"/>
        <end position="147"/>
    </location>
</feature>
<dbReference type="SUPFAM" id="SSF55729">
    <property type="entry name" value="Acyl-CoA N-acyltransferases (Nat)"/>
    <property type="match status" value="1"/>
</dbReference>
<keyword evidence="7" id="KW-1185">Reference proteome</keyword>
<dbReference type="PROSITE" id="PS51186">
    <property type="entry name" value="GNAT"/>
    <property type="match status" value="1"/>
</dbReference>
<gene>
    <name evidence="6" type="ORF">IQ251_04125</name>
</gene>
<comment type="caution">
    <text evidence="6">The sequence shown here is derived from an EMBL/GenBank/DDBJ whole genome shotgun (WGS) entry which is preliminary data.</text>
</comment>
<dbReference type="InterPro" id="IPR016181">
    <property type="entry name" value="Acyl_CoA_acyltransferase"/>
</dbReference>
<proteinExistence type="inferred from homology"/>
<dbReference type="Proteomes" id="UP000598360">
    <property type="component" value="Unassembled WGS sequence"/>
</dbReference>
<feature type="binding site" evidence="4">
    <location>
        <begin position="91"/>
        <end position="96"/>
    </location>
    <ligand>
        <name>acetyl-CoA</name>
        <dbReference type="ChEBI" id="CHEBI:57288"/>
    </ligand>
</feature>
<evidence type="ECO:0000259" key="5">
    <source>
        <dbReference type="PROSITE" id="PS51186"/>
    </source>
</evidence>
<dbReference type="InterPro" id="IPR000182">
    <property type="entry name" value="GNAT_dom"/>
</dbReference>
<dbReference type="EMBL" id="JADEYC010000007">
    <property type="protein sequence ID" value="MBE9373632.1"/>
    <property type="molecule type" value="Genomic_DNA"/>
</dbReference>
<dbReference type="InterPro" id="IPR041380">
    <property type="entry name" value="Acetyltransf_17"/>
</dbReference>
<dbReference type="NCBIfam" id="NF002367">
    <property type="entry name" value="PRK01346.1-4"/>
    <property type="match status" value="1"/>
</dbReference>
<evidence type="ECO:0000256" key="3">
    <source>
        <dbReference type="ARBA" id="ARBA00023315"/>
    </source>
</evidence>
<evidence type="ECO:0000256" key="4">
    <source>
        <dbReference type="HAMAP-Rule" id="MF_01812"/>
    </source>
</evidence>
<keyword evidence="2 4" id="KW-0808">Transferase</keyword>
<comment type="subunit">
    <text evidence="4">Homohexamer; trimer of dimers.</text>
</comment>
<dbReference type="PANTHER" id="PTHR37817">
    <property type="entry name" value="N-ACETYLTRANSFERASE EIS"/>
    <property type="match status" value="1"/>
</dbReference>
<name>A0A929B9R8_9PSEU</name>
<reference evidence="6" key="1">
    <citation type="submission" date="2020-10" db="EMBL/GenBank/DDBJ databases">
        <title>Diversity and distribution of actinomycetes associated with coral in the coast of Hainan.</title>
        <authorList>
            <person name="Li F."/>
        </authorList>
    </citation>
    <scope>NUCLEOTIDE SEQUENCE</scope>
    <source>
        <strain evidence="6">HNM0983</strain>
    </source>
</reference>
<dbReference type="InterPro" id="IPR051554">
    <property type="entry name" value="Acetyltransferase_Eis"/>
</dbReference>
<dbReference type="Gene3D" id="3.30.1050.10">
    <property type="entry name" value="SCP2 sterol-binding domain"/>
    <property type="match status" value="1"/>
</dbReference>
<dbReference type="AlphaFoldDB" id="A0A929B9R8"/>
<dbReference type="GO" id="GO:0030649">
    <property type="term" value="P:aminoglycoside antibiotic catabolic process"/>
    <property type="evidence" value="ECO:0007669"/>
    <property type="project" value="TreeGrafter"/>
</dbReference>
<dbReference type="InterPro" id="IPR025559">
    <property type="entry name" value="Eis_dom"/>
</dbReference>
<evidence type="ECO:0000256" key="2">
    <source>
        <dbReference type="ARBA" id="ARBA00022679"/>
    </source>
</evidence>
<dbReference type="InterPro" id="IPR036527">
    <property type="entry name" value="SCP2_sterol-bd_dom_sf"/>
</dbReference>
<keyword evidence="3 4" id="KW-0012">Acyltransferase</keyword>
<dbReference type="Pfam" id="PF17668">
    <property type="entry name" value="Acetyltransf_17"/>
    <property type="match status" value="1"/>
</dbReference>
<dbReference type="Pfam" id="PF13530">
    <property type="entry name" value="SCP2_2"/>
    <property type="match status" value="1"/>
</dbReference>
<accession>A0A929B9R8</accession>
<dbReference type="HAMAP" id="MF_01812">
    <property type="entry name" value="Eis"/>
    <property type="match status" value="1"/>
</dbReference>
<dbReference type="SUPFAM" id="SSF55718">
    <property type="entry name" value="SCP-like"/>
    <property type="match status" value="1"/>
</dbReference>
<dbReference type="RefSeq" id="WP_193927080.1">
    <property type="nucleotide sequence ID" value="NZ_JADEYC010000007.1"/>
</dbReference>
<feature type="binding site" evidence="4">
    <location>
        <begin position="119"/>
        <end position="120"/>
    </location>
    <ligand>
        <name>acetyl-CoA</name>
        <dbReference type="ChEBI" id="CHEBI:57288"/>
    </ligand>
</feature>
<dbReference type="Pfam" id="PF13527">
    <property type="entry name" value="Acetyltransf_9"/>
    <property type="match status" value="1"/>
</dbReference>
<feature type="active site" description="Proton acceptor; via carboxylate" evidence="4">
    <location>
        <position position="403"/>
    </location>
</feature>
<evidence type="ECO:0000313" key="7">
    <source>
        <dbReference type="Proteomes" id="UP000598360"/>
    </source>
</evidence>
<organism evidence="6 7">
    <name type="scientific">Saccharopolyspora montiporae</name>
    <dbReference type="NCBI Taxonomy" id="2781240"/>
    <lineage>
        <taxon>Bacteria</taxon>
        <taxon>Bacillati</taxon>
        <taxon>Actinomycetota</taxon>
        <taxon>Actinomycetes</taxon>
        <taxon>Pseudonocardiales</taxon>
        <taxon>Pseudonocardiaceae</taxon>
        <taxon>Saccharopolyspora</taxon>
    </lineage>
</organism>
<sequence>MANPQVRALDESSFRAANTLFLRTLHAPPPTDPQWERASQVHLPGRVLGGYLDGEELVGTARSMPVELSVPGGHLPAAAVTGIGVRADKTRQGLMTELLGRQFAGARAAGEPVAILHASEAVIYERFGYGLASRSRRIRLEPGRAAIRSDAPSGGSVEILDSAAGAELLPEVYRSFGLHRPGMISRSDAWWGLGLMPPPAGERVVLVHRDGSGVADGFAHYLPAKRDYRFDDAHVTLRIGDFQARTAAAAADLWRFLLETDLADTVVAANRPVDEPLEWWLTDRRRVHVESLDDDLWVRLVDVHSALNARTFGEGEPVVVAVSDAHIPDNRGCYRIGPDGAERTDAQPDLSLDVSTLGAIYLGDHPVSRMVDAGRVQVRDPAAVPRFGRLFAQEQLPWCGTGF</sequence>
<dbReference type="PANTHER" id="PTHR37817:SF1">
    <property type="entry name" value="N-ACETYLTRANSFERASE EIS"/>
    <property type="match status" value="1"/>
</dbReference>
<comment type="similarity">
    <text evidence="1 4">Belongs to the acetyltransferase Eis family.</text>
</comment>
<evidence type="ECO:0000313" key="6">
    <source>
        <dbReference type="EMBL" id="MBE9373632.1"/>
    </source>
</evidence>
<protein>
    <submittedName>
        <fullName evidence="6">GNAT family N-acetyltransferase</fullName>
    </submittedName>
</protein>
<dbReference type="GO" id="GO:0034069">
    <property type="term" value="F:aminoglycoside N-acetyltransferase activity"/>
    <property type="evidence" value="ECO:0007669"/>
    <property type="project" value="TreeGrafter"/>
</dbReference>